<organism evidence="4 5">
    <name type="scientific">Simonsiella muelleri ATCC 29453</name>
    <dbReference type="NCBI Taxonomy" id="641147"/>
    <lineage>
        <taxon>Bacteria</taxon>
        <taxon>Pseudomonadati</taxon>
        <taxon>Pseudomonadota</taxon>
        <taxon>Betaproteobacteria</taxon>
        <taxon>Neisseriales</taxon>
        <taxon>Neisseriaceae</taxon>
        <taxon>Simonsiella</taxon>
    </lineage>
</organism>
<keyword evidence="5" id="KW-1185">Reference proteome</keyword>
<reference evidence="4 5" key="2">
    <citation type="submission" date="2011-10" db="EMBL/GenBank/DDBJ databases">
        <title>The Genome Sequence of Simonsiella muelleri ATCC 29453.</title>
        <authorList>
            <consortium name="The Broad Institute Genome Sequencing Platform"/>
            <consortium name="The Broad Institute Genome Sequencing Center for Infectious Disease"/>
            <person name="Earl A."/>
            <person name="Ward D."/>
            <person name="Feldgarden M."/>
            <person name="Gevers D."/>
            <person name="Izard J."/>
            <person name="Baranova O.V."/>
            <person name="Blanton J.M."/>
            <person name="Tanner A.C."/>
            <person name="Dewhirst F."/>
            <person name="Young S.K."/>
            <person name="Zeng Q."/>
            <person name="Gargeya S."/>
            <person name="Fitzgerald M."/>
            <person name="Haas B."/>
            <person name="Abouelleil A."/>
            <person name="Alvarado L."/>
            <person name="Arachchi H.M."/>
            <person name="Berlin A."/>
            <person name="Brown A."/>
            <person name="Chapman S.B."/>
            <person name="Chen Z."/>
            <person name="Dunbar C."/>
            <person name="Freedman E."/>
            <person name="Gearin G."/>
            <person name="Goldberg J."/>
            <person name="Griggs A."/>
            <person name="Gujja S."/>
            <person name="Heiman D."/>
            <person name="Howarth C."/>
            <person name="Larson L."/>
            <person name="Lui A."/>
            <person name="MacDonald P.J.P."/>
            <person name="Montmayeur A."/>
            <person name="Murphy C."/>
            <person name="Neiman D."/>
            <person name="Pearson M."/>
            <person name="Priest M."/>
            <person name="Roberts A."/>
            <person name="Saif S."/>
            <person name="Shea T."/>
            <person name="Shenoy N."/>
            <person name="Sisk P."/>
            <person name="Stolte C."/>
            <person name="Sykes S."/>
            <person name="Wortman J."/>
            <person name="Nusbaum C."/>
            <person name="Birren B."/>
        </authorList>
    </citation>
    <scope>NUCLEOTIDE SEQUENCE [LARGE SCALE GENOMIC DNA]</scope>
    <source>
        <strain evidence="4 5">ATCC 29453</strain>
    </source>
</reference>
<dbReference type="EMBL" id="ADCY02000058">
    <property type="protein sequence ID" value="EJZ50133.1"/>
    <property type="molecule type" value="Genomic_DNA"/>
</dbReference>
<proteinExistence type="predicted"/>
<dbReference type="InterPro" id="IPR010221">
    <property type="entry name" value="VCBS_dom"/>
</dbReference>
<feature type="domain" description="RapA2 cadherin-like" evidence="2">
    <location>
        <begin position="207"/>
        <end position="290"/>
    </location>
</feature>
<dbReference type="RefSeq" id="WP_002642902.1">
    <property type="nucleotide sequence ID" value="NZ_JH815310.1"/>
</dbReference>
<feature type="domain" description="LapA adhesin" evidence="3">
    <location>
        <begin position="337"/>
        <end position="443"/>
    </location>
</feature>
<dbReference type="InterPro" id="IPR046779">
    <property type="entry name" value="LapA_adhesin_dom"/>
</dbReference>
<dbReference type="STRING" id="641147.HMPREF9021_02619"/>
<reference evidence="4 5" key="1">
    <citation type="submission" date="2010-03" db="EMBL/GenBank/DDBJ databases">
        <authorList>
            <consortium name="The Broad Institute Genome Sequencing Platform"/>
            <person name="Ward D."/>
            <person name="Earl A."/>
            <person name="Feldgarden M."/>
            <person name="Gevers D."/>
            <person name="Young S."/>
            <person name="Zeng Q."/>
            <person name="Koehrsen M."/>
            <person name="Alvarado L."/>
            <person name="Berlin A.M."/>
            <person name="Borenstein D."/>
            <person name="Chapman S.B."/>
            <person name="Chen Z."/>
            <person name="Engels R."/>
            <person name="Freedman E."/>
            <person name="Gellesch M."/>
            <person name="Goldberg J."/>
            <person name="Griggs A."/>
            <person name="Gujja S."/>
            <person name="Heilman E.R."/>
            <person name="Heiman D.I."/>
            <person name="Hepburn T.A."/>
            <person name="Howarth C."/>
            <person name="Jen D."/>
            <person name="Larson L."/>
            <person name="Mehta T."/>
            <person name="Park D."/>
            <person name="Pearson M."/>
            <person name="Richards J."/>
            <person name="Roberts A."/>
            <person name="Saif S."/>
            <person name="Shea T.D."/>
            <person name="Shenoy N."/>
            <person name="Sisk P."/>
            <person name="Stolte C."/>
            <person name="Sykes S.N."/>
            <person name="Walk T."/>
            <person name="White J."/>
            <person name="Yandava C."/>
            <person name="Izard J."/>
            <person name="Baranova O.V."/>
            <person name="Blanton J.M."/>
            <person name="Tanner A.C."/>
            <person name="Dewhirst F."/>
            <person name="Haas B."/>
            <person name="Nusbaum C."/>
            <person name="Birren B."/>
        </authorList>
    </citation>
    <scope>NUCLEOTIDE SEQUENCE [LARGE SCALE GENOMIC DNA]</scope>
    <source>
        <strain evidence="4 5">ATCC 29453</strain>
    </source>
</reference>
<feature type="region of interest" description="Disordered" evidence="1">
    <location>
        <begin position="478"/>
        <end position="502"/>
    </location>
</feature>
<dbReference type="eggNOG" id="COG2304">
    <property type="taxonomic scope" value="Bacteria"/>
</dbReference>
<dbReference type="GO" id="GO:0005509">
    <property type="term" value="F:calcium ion binding"/>
    <property type="evidence" value="ECO:0007669"/>
    <property type="project" value="InterPro"/>
</dbReference>
<accession>U6Q1G0</accession>
<dbReference type="eggNOG" id="COG3209">
    <property type="taxonomic scope" value="Bacteria"/>
</dbReference>
<feature type="non-terminal residue" evidence="4">
    <location>
        <position position="1"/>
    </location>
</feature>
<dbReference type="SUPFAM" id="SSF141072">
    <property type="entry name" value="CalX-like"/>
    <property type="match status" value="1"/>
</dbReference>
<feature type="compositionally biased region" description="Polar residues" evidence="1">
    <location>
        <begin position="489"/>
        <end position="502"/>
    </location>
</feature>
<dbReference type="PRINTS" id="PR00313">
    <property type="entry name" value="CABNDNGRPT"/>
</dbReference>
<name>U6Q1G0_9NEIS</name>
<evidence type="ECO:0000256" key="1">
    <source>
        <dbReference type="SAM" id="MobiDB-lite"/>
    </source>
</evidence>
<evidence type="ECO:0000259" key="2">
    <source>
        <dbReference type="Pfam" id="PF17803"/>
    </source>
</evidence>
<dbReference type="Gene3D" id="2.60.40.2030">
    <property type="match status" value="1"/>
</dbReference>
<dbReference type="HOGENOM" id="CLU_253394_0_0_4"/>
<feature type="region of interest" description="Disordered" evidence="1">
    <location>
        <begin position="1"/>
        <end position="83"/>
    </location>
</feature>
<evidence type="ECO:0000259" key="3">
    <source>
        <dbReference type="Pfam" id="PF20579"/>
    </source>
</evidence>
<dbReference type="InterPro" id="IPR018511">
    <property type="entry name" value="Hemolysin-typ_Ca-bd_CS"/>
</dbReference>
<dbReference type="SUPFAM" id="SSF51120">
    <property type="entry name" value="beta-Roll"/>
    <property type="match status" value="1"/>
</dbReference>
<dbReference type="Gene3D" id="2.150.10.10">
    <property type="entry name" value="Serralysin-like metalloprotease, C-terminal"/>
    <property type="match status" value="1"/>
</dbReference>
<comment type="caution">
    <text evidence="4">The sequence shown here is derived from an EMBL/GenBank/DDBJ whole genome shotgun (WGS) entry which is preliminary data.</text>
</comment>
<dbReference type="NCBIfam" id="TIGR01965">
    <property type="entry name" value="VCBS_repeat"/>
    <property type="match status" value="1"/>
</dbReference>
<dbReference type="InterPro" id="IPR001343">
    <property type="entry name" value="Hemolysn_Ca-bd"/>
</dbReference>
<dbReference type="Pfam" id="PF20579">
    <property type="entry name" value="LapA"/>
    <property type="match status" value="1"/>
</dbReference>
<feature type="compositionally biased region" description="Polar residues" evidence="1">
    <location>
        <begin position="1"/>
        <end position="15"/>
    </location>
</feature>
<dbReference type="Proteomes" id="UP000017813">
    <property type="component" value="Unassembled WGS sequence"/>
</dbReference>
<dbReference type="InterPro" id="IPR011049">
    <property type="entry name" value="Serralysin-like_metalloprot_C"/>
</dbReference>
<evidence type="ECO:0000313" key="4">
    <source>
        <dbReference type="EMBL" id="EJZ50133.1"/>
    </source>
</evidence>
<dbReference type="Pfam" id="PF17803">
    <property type="entry name" value="Cadherin_4"/>
    <property type="match status" value="1"/>
</dbReference>
<dbReference type="InterPro" id="IPR040853">
    <property type="entry name" value="RapA2_cadherin-like"/>
</dbReference>
<dbReference type="PROSITE" id="PS00330">
    <property type="entry name" value="HEMOLYSIN_CALCIUM"/>
    <property type="match status" value="1"/>
</dbReference>
<dbReference type="InterPro" id="IPR038081">
    <property type="entry name" value="CalX-like_sf"/>
</dbReference>
<dbReference type="Pfam" id="PF00353">
    <property type="entry name" value="HemolysinCabind"/>
    <property type="match status" value="1"/>
</dbReference>
<sequence>PENPVSQVTLGTSEASAVVFDEPGLTDPNQPESPTNPPKTPVGTDPNQPIGPNNPPVDTDGDKPRIDSPNQDPRNPNDPAAKVAGLGSVVEGSSSILSGSLKVSNPNAVTAVTINDQDVTNASSKTPVVITTNGGTLTVTGYDKARGELNYTYQENGKAKDHTAGNGVNADNQVGSAADKLVSDAFTLKVLSKHGVADTKDLVISIMDTAPVAVADTNSVVEDSRNSITGNVLVGKVNAGDKADTLGADKTTVTGVQAGNVTTEVSSGVGKTITGTYGKLMLNADGTYSYVLDEVKADKLNTGDNVQDVFSYTIKDADGDSSTTTLTINVAGKNEPTVRITGPDEVQESVGKAVYTVTLSEPTSANVTVTYKVSNGNTKGTNPTEQADFGSGVVVDKEVTVTIQAGQTSAKIELPITNDTVYEGPEQYTVSLVSATHAIVDSSANKVETTIYDNGQGKGTPETRDKDNLTLQLEPPAHVSEEGLPGGQADTSPTNVDKTNATKTTGNITLKNIAFESLGNISVQLQTPPTNIKYKGKAVNWVHNDNYTEWTAYADAAQQTDANRIMSIKVSSAGTQSEDAQSPGNGVLTYSYTTELFKPIDHPTTQDPSNPKIGYEDNLNVNFTVKVLEKSSGVTLLEEVKSVVVVEDDMPAKDTVVHNIQVPHDVVTMSSLKAGFTNAKYTSSGVSSTVDQLYVSADKDSNAALKKTAGVFYEDWVENRVQDGYTTGKVSGNPVTLTGQQKDNVLAERIWWGSFPNDGIAREKGFYMMEDDSAMKVMKSLEDLEQNVSFGTFTHQNYTTTGTLLSSVNLKVDFKVNINGIEVNMPTLNFNTSHFETINVTATNTGTKYTSFKTIDDVNNPSSKVTVPASASGLVEYNRVDEKAADFAIMKQDNQIIQIGSTTYQMVVDGLLHKSIKDKVTANETLFKAGGAAAVAKFAELAKEAMAYKYFDTKVTGTHIPLVTGKDTLPDDNPYVQEITKGGPKALGIATKAIAAYEQMKNLMFLEMASEANYDANTSNPKLDPGAITPAMKDSLKANFGKDVITDLQALNLAKISDINERLAKAQAFLDKYDMVIGHSHENGQNSFSVEAHLQPLTPRIQLETNLSVLGKVHIGADLATNSTVDWVASVGGDITNVEKQGNTTTITTKYGVLTGHTDGSYTFLGSDALPRLVAEGATDKFTFHYSYQDNDGDKVVSDISFNFKGLNANEMTQNGRADLDMTVNDADSNDYLFGSSKDDVIKGGKGDDVLVGEAGADKLYGGDGNDVLFFDKNDTVIDGGAGYDTLSLGSWLEVKEGTTNQFLPLDFTNALYYGNVKHIEALDLRGDYHPKDGKDTEIAQTLNISKDAVVSMTDVLSNGGHELFIEGSSKDSVNLSGGFIAKGNTYTKDGHTYDTYVSGNVTVYVATDIKDGIL</sequence>
<protein>
    <submittedName>
        <fullName evidence="4">VCBS domain protein</fullName>
    </submittedName>
</protein>
<evidence type="ECO:0000313" key="5">
    <source>
        <dbReference type="Proteomes" id="UP000017813"/>
    </source>
</evidence>
<gene>
    <name evidence="4" type="ORF">HMPREF9021_02619</name>
</gene>